<feature type="region of interest" description="Disordered" evidence="1">
    <location>
        <begin position="630"/>
        <end position="651"/>
    </location>
</feature>
<dbReference type="OrthoDB" id="1939092at2759"/>
<feature type="region of interest" description="Disordered" evidence="1">
    <location>
        <begin position="481"/>
        <end position="524"/>
    </location>
</feature>
<accession>A0A8B7CUI4</accession>
<dbReference type="GeneID" id="103719387"/>
<feature type="compositionally biased region" description="Basic and acidic residues" evidence="1">
    <location>
        <begin position="497"/>
        <end position="510"/>
    </location>
</feature>
<dbReference type="RefSeq" id="XP_008806826.2">
    <property type="nucleotide sequence ID" value="XM_008808604.4"/>
</dbReference>
<feature type="region of interest" description="Disordered" evidence="1">
    <location>
        <begin position="148"/>
        <end position="277"/>
    </location>
</feature>
<feature type="compositionally biased region" description="Basic and acidic residues" evidence="1">
    <location>
        <begin position="233"/>
        <end position="258"/>
    </location>
</feature>
<feature type="region of interest" description="Disordered" evidence="1">
    <location>
        <begin position="1"/>
        <end position="45"/>
    </location>
</feature>
<evidence type="ECO:0000313" key="2">
    <source>
        <dbReference type="Proteomes" id="UP000228380"/>
    </source>
</evidence>
<feature type="compositionally biased region" description="Basic and acidic residues" evidence="1">
    <location>
        <begin position="157"/>
        <end position="167"/>
    </location>
</feature>
<feature type="compositionally biased region" description="Basic and acidic residues" evidence="1">
    <location>
        <begin position="9"/>
        <end position="22"/>
    </location>
</feature>
<sequence>MRSCGKSVNVREMKGGNPDDKNMGPLFPRLHVKDTDKGGPRAPPRNKMALYERLSIPSQRFNSTASALPPCPRNARTLVSSASLSQGCGQERSVYSPFYMPAHTPVHSSERVNSHSSDGMNLNATRMEFEQRSIKNMSNRTLNATGPVAECSSLHQQDTKAKNSSEKLDDEDDFRVPTFVRSGIGDIDAPAMGPEKLTHFSKSPQKNTSTTFNSSLQHPNANNEPLEQSHTSRNFDRNRGDKKPKETLEIKELKERSVPHQASGEPSNIAKVPSDRHHTNNINVFDKSLHARTGFCQESCGNGVIDGPRSLNDINSVENWDASMARNESAPKPSLGNSCRTSSMADKCNVKGCDNENDTLEMRDGENNDEASEASMVDSISGLEISPYDVVGVIGPKHFWKARSAIVNQQRVFAVQVFELHRLIKVQKLIAGSPHLLLEGNPYLNKSSVEVPSKNLPPQGNRKSQLQAVKLKVGSQKPNQNAECLLENPGGAPPLPSHEDRVNRGPHDQVPRNGPYSGPSPPMSMAPENKPSAWCFHPPSNQWLVPVMSPSEGLVYKPYTGPCPPTGGFMAPVYGSCTPLSLPPVAGDFLNPAYGVPASHQPQNMGVLSGAPAIAPNYFPTPYGLPVANPDISSSADKQVSPLPGSKPNVQIDRQSWSSNDMLHPKSEAFSGCLLRFQASKDSELQGSTASSPCEKEQEGTDALPLFHMAPATDGPTRPSQFRGRGNQARVIKVVPHNARSATETAARIFKSIQEERQQHEL</sequence>
<dbReference type="PANTHER" id="PTHR34281:SF2">
    <property type="entry name" value="PROTEIN EARLY FLOWERING 3"/>
    <property type="match status" value="1"/>
</dbReference>
<dbReference type="GO" id="GO:2000028">
    <property type="term" value="P:regulation of photoperiodism, flowering"/>
    <property type="evidence" value="ECO:0007669"/>
    <property type="project" value="InterPro"/>
</dbReference>
<dbReference type="InterPro" id="IPR039319">
    <property type="entry name" value="ELF3-like"/>
</dbReference>
<gene>
    <name evidence="3" type="primary">LOC103719387</name>
</gene>
<reference evidence="2" key="1">
    <citation type="journal article" date="2019" name="Nat. Commun.">
        <title>Genome-wide association mapping of date palm fruit traits.</title>
        <authorList>
            <person name="Hazzouri K.M."/>
            <person name="Gros-Balthazard M."/>
            <person name="Flowers J.M."/>
            <person name="Copetti D."/>
            <person name="Lemansour A."/>
            <person name="Lebrun M."/>
            <person name="Masmoudi K."/>
            <person name="Ferrand S."/>
            <person name="Dhar M.I."/>
            <person name="Fresquez Z.A."/>
            <person name="Rosas U."/>
            <person name="Zhang J."/>
            <person name="Talag J."/>
            <person name="Lee S."/>
            <person name="Kudrna D."/>
            <person name="Powell R.F."/>
            <person name="Leitch I.J."/>
            <person name="Krueger R.R."/>
            <person name="Wing R.A."/>
            <person name="Amiri K.M.A."/>
            <person name="Purugganan M.D."/>
        </authorList>
    </citation>
    <scope>NUCLEOTIDE SEQUENCE [LARGE SCALE GENOMIC DNA]</scope>
    <source>
        <strain evidence="2">cv. Khalas</strain>
    </source>
</reference>
<evidence type="ECO:0000313" key="3">
    <source>
        <dbReference type="RefSeq" id="XP_008806826.2"/>
    </source>
</evidence>
<dbReference type="AlphaFoldDB" id="A0A8B7CUI4"/>
<dbReference type="PANTHER" id="PTHR34281">
    <property type="entry name" value="PROTEIN EARLY FLOWERING 3"/>
    <property type="match status" value="1"/>
</dbReference>
<reference evidence="3" key="2">
    <citation type="submission" date="2025-08" db="UniProtKB">
        <authorList>
            <consortium name="RefSeq"/>
        </authorList>
    </citation>
    <scope>IDENTIFICATION</scope>
    <source>
        <tissue evidence="3">Young leaves</tissue>
    </source>
</reference>
<organism evidence="2 3">
    <name type="scientific">Phoenix dactylifera</name>
    <name type="common">Date palm</name>
    <dbReference type="NCBI Taxonomy" id="42345"/>
    <lineage>
        <taxon>Eukaryota</taxon>
        <taxon>Viridiplantae</taxon>
        <taxon>Streptophyta</taxon>
        <taxon>Embryophyta</taxon>
        <taxon>Tracheophyta</taxon>
        <taxon>Spermatophyta</taxon>
        <taxon>Magnoliopsida</taxon>
        <taxon>Liliopsida</taxon>
        <taxon>Arecaceae</taxon>
        <taxon>Coryphoideae</taxon>
        <taxon>Phoeniceae</taxon>
        <taxon>Phoenix</taxon>
    </lineage>
</organism>
<dbReference type="KEGG" id="pda:103719387"/>
<name>A0A8B7CUI4_PHODC</name>
<protein>
    <submittedName>
        <fullName evidence="3">Protein HEADING DATE 3B-like</fullName>
    </submittedName>
</protein>
<proteinExistence type="predicted"/>
<keyword evidence="2" id="KW-1185">Reference proteome</keyword>
<evidence type="ECO:0000256" key="1">
    <source>
        <dbReference type="SAM" id="MobiDB-lite"/>
    </source>
</evidence>
<feature type="compositionally biased region" description="Polar residues" evidence="1">
    <location>
        <begin position="200"/>
        <end position="232"/>
    </location>
</feature>
<dbReference type="Proteomes" id="UP000228380">
    <property type="component" value="Chromosome 11"/>
</dbReference>